<dbReference type="PROSITE" id="PS00109">
    <property type="entry name" value="PROTEIN_KINASE_TYR"/>
    <property type="match status" value="1"/>
</dbReference>
<comment type="catalytic activity">
    <reaction evidence="14">
        <text>L-threonyl-[protein] + ATP = O-phospho-L-threonyl-[protein] + ADP + H(+)</text>
        <dbReference type="Rhea" id="RHEA:46608"/>
        <dbReference type="Rhea" id="RHEA-COMP:11060"/>
        <dbReference type="Rhea" id="RHEA-COMP:11605"/>
        <dbReference type="ChEBI" id="CHEBI:15378"/>
        <dbReference type="ChEBI" id="CHEBI:30013"/>
        <dbReference type="ChEBI" id="CHEBI:30616"/>
        <dbReference type="ChEBI" id="CHEBI:61977"/>
        <dbReference type="ChEBI" id="CHEBI:456216"/>
        <dbReference type="EC" id="2.7.11.1"/>
    </reaction>
</comment>
<dbReference type="Proteomes" id="UP000248817">
    <property type="component" value="Unassembled WGS sequence"/>
</dbReference>
<keyword evidence="10" id="KW-0067">ATP-binding</keyword>
<dbReference type="PANTHER" id="PTHR44329:SF288">
    <property type="entry name" value="MITOGEN-ACTIVATED PROTEIN KINASE KINASE KINASE 20"/>
    <property type="match status" value="1"/>
</dbReference>
<evidence type="ECO:0000256" key="9">
    <source>
        <dbReference type="ARBA" id="ARBA00022777"/>
    </source>
</evidence>
<evidence type="ECO:0000256" key="10">
    <source>
        <dbReference type="ARBA" id="ARBA00022840"/>
    </source>
</evidence>
<evidence type="ECO:0000256" key="7">
    <source>
        <dbReference type="ARBA" id="ARBA00022679"/>
    </source>
</evidence>
<keyword evidence="9 17" id="KW-0418">Kinase</keyword>
<comment type="function">
    <text evidence="1">Component of the EKC/KEOPS complex that is required for the formation of a threonylcarbamoyl group on adenosine at position 37 (t(6)A37) in tRNAs that read codons beginning with adenine. The complex is probably involved in the transfer of the threonylcarbamoyl moiety of threonylcarbamoyl-AMP (TC-AMP) to the N6 group of A37. BUD32 has ATPase activity in the context of the EKC/KEOPS complex and likely plays a supporting role to the catalytic subunit KAE1. The EKC/KEOPS complex also promotes both telomere uncapping and telomere elongation. The complex is required for efficient recruitment of transcriptional coactivators.</text>
</comment>
<evidence type="ECO:0000256" key="15">
    <source>
        <dbReference type="ARBA" id="ARBA00048679"/>
    </source>
</evidence>
<accession>A0A2V5J9R9</accession>
<evidence type="ECO:0000256" key="1">
    <source>
        <dbReference type="ARBA" id="ARBA00003747"/>
    </source>
</evidence>
<evidence type="ECO:0000313" key="18">
    <source>
        <dbReference type="Proteomes" id="UP000248817"/>
    </source>
</evidence>
<evidence type="ECO:0000256" key="3">
    <source>
        <dbReference type="ARBA" id="ARBA00011534"/>
    </source>
</evidence>
<keyword evidence="7" id="KW-0808">Transferase</keyword>
<keyword evidence="18" id="KW-1185">Reference proteome</keyword>
<comment type="subcellular location">
    <subcellularLocation>
        <location evidence="2">Chromosome</location>
        <location evidence="2">Telomere</location>
    </subcellularLocation>
</comment>
<feature type="domain" description="Protein kinase" evidence="16">
    <location>
        <begin position="20"/>
        <end position="280"/>
    </location>
</feature>
<evidence type="ECO:0000256" key="2">
    <source>
        <dbReference type="ARBA" id="ARBA00004574"/>
    </source>
</evidence>
<dbReference type="PANTHER" id="PTHR44329">
    <property type="entry name" value="SERINE/THREONINE-PROTEIN KINASE TNNI3K-RELATED"/>
    <property type="match status" value="1"/>
</dbReference>
<evidence type="ECO:0000256" key="8">
    <source>
        <dbReference type="ARBA" id="ARBA00022741"/>
    </source>
</evidence>
<dbReference type="EMBL" id="KZ825501">
    <property type="protein sequence ID" value="PYI31616.1"/>
    <property type="molecule type" value="Genomic_DNA"/>
</dbReference>
<dbReference type="CDD" id="cd00180">
    <property type="entry name" value="PKc"/>
    <property type="match status" value="1"/>
</dbReference>
<evidence type="ECO:0000256" key="14">
    <source>
        <dbReference type="ARBA" id="ARBA00047899"/>
    </source>
</evidence>
<reference evidence="17 18" key="1">
    <citation type="submission" date="2018-02" db="EMBL/GenBank/DDBJ databases">
        <title>The genomes of Aspergillus section Nigri reveals drivers in fungal speciation.</title>
        <authorList>
            <consortium name="DOE Joint Genome Institute"/>
            <person name="Vesth T.C."/>
            <person name="Nybo J."/>
            <person name="Theobald S."/>
            <person name="Brandl J."/>
            <person name="Frisvad J.C."/>
            <person name="Nielsen K.F."/>
            <person name="Lyhne E.K."/>
            <person name="Kogle M.E."/>
            <person name="Kuo A."/>
            <person name="Riley R."/>
            <person name="Clum A."/>
            <person name="Nolan M."/>
            <person name="Lipzen A."/>
            <person name="Salamov A."/>
            <person name="Henrissat B."/>
            <person name="Wiebenga A."/>
            <person name="De vries R.P."/>
            <person name="Grigoriev I.V."/>
            <person name="Mortensen U.H."/>
            <person name="Andersen M.R."/>
            <person name="Baker S.E."/>
        </authorList>
    </citation>
    <scope>NUCLEOTIDE SEQUENCE [LARGE SCALE GENOMIC DNA]</scope>
    <source>
        <strain evidence="17 18">CBS 114.80</strain>
    </source>
</reference>
<organism evidence="17 18">
    <name type="scientific">Aspergillus indologenus CBS 114.80</name>
    <dbReference type="NCBI Taxonomy" id="1450541"/>
    <lineage>
        <taxon>Eukaryota</taxon>
        <taxon>Fungi</taxon>
        <taxon>Dikarya</taxon>
        <taxon>Ascomycota</taxon>
        <taxon>Pezizomycotina</taxon>
        <taxon>Eurotiomycetes</taxon>
        <taxon>Eurotiomycetidae</taxon>
        <taxon>Eurotiales</taxon>
        <taxon>Aspergillaceae</taxon>
        <taxon>Aspergillus</taxon>
        <taxon>Aspergillus subgen. Circumdati</taxon>
    </lineage>
</organism>
<dbReference type="InterPro" id="IPR000719">
    <property type="entry name" value="Prot_kinase_dom"/>
</dbReference>
<dbReference type="AlphaFoldDB" id="A0A2V5J9R9"/>
<evidence type="ECO:0000259" key="16">
    <source>
        <dbReference type="PROSITE" id="PS50011"/>
    </source>
</evidence>
<dbReference type="InterPro" id="IPR051681">
    <property type="entry name" value="Ser/Thr_Kinases-Pseudokinases"/>
</dbReference>
<dbReference type="GO" id="GO:0005524">
    <property type="term" value="F:ATP binding"/>
    <property type="evidence" value="ECO:0007669"/>
    <property type="project" value="UniProtKB-KW"/>
</dbReference>
<dbReference type="PROSITE" id="PS50011">
    <property type="entry name" value="PROTEIN_KINASE_DOM"/>
    <property type="match status" value="1"/>
</dbReference>
<dbReference type="InterPro" id="IPR008266">
    <property type="entry name" value="Tyr_kinase_AS"/>
</dbReference>
<dbReference type="InterPro" id="IPR011009">
    <property type="entry name" value="Kinase-like_dom_sf"/>
</dbReference>
<evidence type="ECO:0000256" key="13">
    <source>
        <dbReference type="ARBA" id="ARBA00033194"/>
    </source>
</evidence>
<evidence type="ECO:0000256" key="12">
    <source>
        <dbReference type="ARBA" id="ARBA00030980"/>
    </source>
</evidence>
<keyword evidence="11" id="KW-0779">Telomere</keyword>
<evidence type="ECO:0000313" key="17">
    <source>
        <dbReference type="EMBL" id="PYI31616.1"/>
    </source>
</evidence>
<comment type="subunit">
    <text evidence="3">Component of the EKC/KEOPS complex composed of at least BUD32, CGI121, GON7, KAE1 and PCC1; the whole complex dimerizes.</text>
</comment>
<name>A0A2V5J9R9_9EURO</name>
<gene>
    <name evidence="17" type="ORF">BP00DRAFT_435973</name>
</gene>
<dbReference type="SUPFAM" id="SSF56112">
    <property type="entry name" value="Protein kinase-like (PK-like)"/>
    <property type="match status" value="1"/>
</dbReference>
<sequence>MLYHLFEPPAIPSVITYRYVHPGEELTDPMYGEVIYKAKGKFLVRGGTAILEFLPSGAVIKTPTPNPFIPCEEEDHRLNMRLEAEIYQELGEHASIPRLINWDPSTCCLTLEYLEHGNLREYVRSNPEGLTPSLRHKWAGQAAAGLRILHNAHIIHCDISPRNFLLDRDLNLKISDFAGSSLRGSLPSAYANTRYRHPKYNWDDPPHFQDDIFGLGSLIYFIMTNQYPYEEVPSDDVGAKYGSLQFPDVSGISCGTIIQQCWHQEVNAAQVCDFFERQSP</sequence>
<dbReference type="GO" id="GO:0000781">
    <property type="term" value="C:chromosome, telomeric region"/>
    <property type="evidence" value="ECO:0007669"/>
    <property type="project" value="UniProtKB-SubCell"/>
</dbReference>
<evidence type="ECO:0000256" key="6">
    <source>
        <dbReference type="ARBA" id="ARBA00019973"/>
    </source>
</evidence>
<dbReference type="Gene3D" id="1.10.510.10">
    <property type="entry name" value="Transferase(Phosphotransferase) domain 1"/>
    <property type="match status" value="1"/>
</dbReference>
<dbReference type="Pfam" id="PF00069">
    <property type="entry name" value="Pkinase"/>
    <property type="match status" value="1"/>
</dbReference>
<evidence type="ECO:0000256" key="4">
    <source>
        <dbReference type="ARBA" id="ARBA00012513"/>
    </source>
</evidence>
<comment type="catalytic activity">
    <reaction evidence="15">
        <text>L-seryl-[protein] + ATP = O-phospho-L-seryl-[protein] + ADP + H(+)</text>
        <dbReference type="Rhea" id="RHEA:17989"/>
        <dbReference type="Rhea" id="RHEA-COMP:9863"/>
        <dbReference type="Rhea" id="RHEA-COMP:11604"/>
        <dbReference type="ChEBI" id="CHEBI:15378"/>
        <dbReference type="ChEBI" id="CHEBI:29999"/>
        <dbReference type="ChEBI" id="CHEBI:30616"/>
        <dbReference type="ChEBI" id="CHEBI:83421"/>
        <dbReference type="ChEBI" id="CHEBI:456216"/>
        <dbReference type="EC" id="2.7.11.1"/>
    </reaction>
</comment>
<dbReference type="GO" id="GO:0004674">
    <property type="term" value="F:protein serine/threonine kinase activity"/>
    <property type="evidence" value="ECO:0007669"/>
    <property type="project" value="UniProtKB-EC"/>
</dbReference>
<evidence type="ECO:0000256" key="5">
    <source>
        <dbReference type="ARBA" id="ARBA00013948"/>
    </source>
</evidence>
<dbReference type="EC" id="2.7.11.1" evidence="4"/>
<evidence type="ECO:0000256" key="11">
    <source>
        <dbReference type="ARBA" id="ARBA00022895"/>
    </source>
</evidence>
<keyword evidence="11" id="KW-0158">Chromosome</keyword>
<keyword evidence="8" id="KW-0547">Nucleotide-binding</keyword>
<proteinExistence type="predicted"/>
<protein>
    <recommendedName>
        <fullName evidence="6">EKC/KEOPS complex subunit BUD32</fullName>
        <ecNumber evidence="4">2.7.11.1</ecNumber>
    </recommendedName>
    <alternativeName>
        <fullName evidence="12 13">Atypical Serine/threonine protein kinase BUD32</fullName>
    </alternativeName>
    <alternativeName>
        <fullName evidence="5">EKC/KEOPS complex subunit bud32</fullName>
    </alternativeName>
</protein>